<comment type="caution">
    <text evidence="1">The sequence shown here is derived from an EMBL/GenBank/DDBJ whole genome shotgun (WGS) entry which is preliminary data.</text>
</comment>
<evidence type="ECO:0000313" key="2">
    <source>
        <dbReference type="Proteomes" id="UP000605970"/>
    </source>
</evidence>
<reference evidence="1" key="1">
    <citation type="journal article" date="2020" name="Ecol. Evol.">
        <title>Genome structure and content of the rice root-knot nematode (Meloidogyne graminicola).</title>
        <authorList>
            <person name="Phan N.T."/>
            <person name="Danchin E.G.J."/>
            <person name="Klopp C."/>
            <person name="Perfus-Barbeoch L."/>
            <person name="Kozlowski D.K."/>
            <person name="Koutsovoulos G.D."/>
            <person name="Lopez-Roques C."/>
            <person name="Bouchez O."/>
            <person name="Zahm M."/>
            <person name="Besnard G."/>
            <person name="Bellafiore S."/>
        </authorList>
    </citation>
    <scope>NUCLEOTIDE SEQUENCE</scope>
    <source>
        <strain evidence="1">VN-18</strain>
    </source>
</reference>
<keyword evidence="2" id="KW-1185">Reference proteome</keyword>
<sequence>MKYRKRVLAMNELELKAALDLLIVNQEFIKMDKELMQEELLQWLFSEGLTARHEFLFYKEENNSNEGEKENQTKIWLLSRRVKGCTCCCEGKNIKLILFLNTIKLI</sequence>
<proteinExistence type="predicted"/>
<protein>
    <submittedName>
        <fullName evidence="1">Uncharacterized protein</fullName>
    </submittedName>
</protein>
<dbReference type="EMBL" id="JABEBT010000009">
    <property type="protein sequence ID" value="KAF7638872.1"/>
    <property type="molecule type" value="Genomic_DNA"/>
</dbReference>
<dbReference type="AlphaFoldDB" id="A0A8S9ZZZ1"/>
<evidence type="ECO:0000313" key="1">
    <source>
        <dbReference type="EMBL" id="KAF7638872.1"/>
    </source>
</evidence>
<name>A0A8S9ZZZ1_9BILA</name>
<dbReference type="OrthoDB" id="5867889at2759"/>
<gene>
    <name evidence="1" type="ORF">Mgra_00001681</name>
</gene>
<dbReference type="Proteomes" id="UP000605970">
    <property type="component" value="Unassembled WGS sequence"/>
</dbReference>
<organism evidence="1 2">
    <name type="scientific">Meloidogyne graminicola</name>
    <dbReference type="NCBI Taxonomy" id="189291"/>
    <lineage>
        <taxon>Eukaryota</taxon>
        <taxon>Metazoa</taxon>
        <taxon>Ecdysozoa</taxon>
        <taxon>Nematoda</taxon>
        <taxon>Chromadorea</taxon>
        <taxon>Rhabditida</taxon>
        <taxon>Tylenchina</taxon>
        <taxon>Tylenchomorpha</taxon>
        <taxon>Tylenchoidea</taxon>
        <taxon>Meloidogynidae</taxon>
        <taxon>Meloidogyninae</taxon>
        <taxon>Meloidogyne</taxon>
    </lineage>
</organism>
<accession>A0A8S9ZZZ1</accession>